<dbReference type="HOGENOM" id="CLU_1445297_0_0_9"/>
<geneLocation type="plasmid" evidence="1 2">
    <name>pCBJ</name>
</geneLocation>
<reference evidence="1 2" key="1">
    <citation type="journal article" date="2015" name="Infect. Genet. Evol.">
        <title>Genomic sequences of six botulinum neurotoxin-producing strains representing three clostridial species illustrate the mobility and diversity of botulinum neurotoxin genes.</title>
        <authorList>
            <person name="Smith T.J."/>
            <person name="Hill K.K."/>
            <person name="Xie G."/>
            <person name="Foley B.T."/>
            <person name="Williamson C.H."/>
            <person name="Foster J.T."/>
            <person name="Johnson S.L."/>
            <person name="Chertkov O."/>
            <person name="Teshima H."/>
            <person name="Gibbons H.S."/>
            <person name="Johnsky L.A."/>
            <person name="Karavis M.A."/>
            <person name="Smith L.A."/>
        </authorList>
    </citation>
    <scope>NUCLEOTIDE SEQUENCE [LARGE SCALE GENOMIC DNA]</scope>
    <source>
        <strain evidence="1">Sullivan</strain>
        <plasmid evidence="2">Plasmid pCBJ</plasmid>
    </source>
</reference>
<protein>
    <submittedName>
        <fullName evidence="1">Uncharacterized protein</fullName>
    </submittedName>
</protein>
<organism evidence="1 2">
    <name type="scientific">Clostridium baratii str. Sullivan</name>
    <dbReference type="NCBI Taxonomy" id="1415775"/>
    <lineage>
        <taxon>Bacteria</taxon>
        <taxon>Bacillati</taxon>
        <taxon>Bacillota</taxon>
        <taxon>Clostridia</taxon>
        <taxon>Eubacteriales</taxon>
        <taxon>Clostridiaceae</taxon>
        <taxon>Clostridium</taxon>
    </lineage>
</organism>
<gene>
    <name evidence="1" type="ORF">U729_3179</name>
</gene>
<keyword evidence="2" id="KW-1185">Reference proteome</keyword>
<sequence length="187" mass="21923">MDCEYYSSCLNSEKCYRCFDNSLLKLPIDKKLKSMKKRNLNSFKDNNDEKSWKKLEQDVADKLNCIPTVNEARRTRRSGGLWFEQGDIKDTVLHPECKERIGTLLKSGEKSLTIHKSWIEKAKSECINTSKFMCLPFRFKGDSNIYTVIDFDDLSSLVTLYKSYVLDNELKDKEIKRLNKQLNKLQK</sequence>
<keyword evidence="1" id="KW-0614">Plasmid</keyword>
<evidence type="ECO:0000313" key="2">
    <source>
        <dbReference type="Proteomes" id="UP000030635"/>
    </source>
</evidence>
<proteinExistence type="predicted"/>
<name>A0A0A7G0M1_9CLOT</name>
<dbReference type="EMBL" id="CP006906">
    <property type="protein sequence ID" value="AIY85383.1"/>
    <property type="molecule type" value="Genomic_DNA"/>
</dbReference>
<dbReference type="Proteomes" id="UP000030635">
    <property type="component" value="Plasmid pCBJ"/>
</dbReference>
<dbReference type="KEGG" id="cbv:U729_3179"/>
<accession>A0A0A7G0M1</accession>
<dbReference type="AlphaFoldDB" id="A0A0A7G0M1"/>
<evidence type="ECO:0000313" key="1">
    <source>
        <dbReference type="EMBL" id="AIY85383.1"/>
    </source>
</evidence>